<name>A0ABQ5GCC6_9ASTR</name>
<evidence type="ECO:0000256" key="1">
    <source>
        <dbReference type="SAM" id="MobiDB-lite"/>
    </source>
</evidence>
<organism evidence="2 3">
    <name type="scientific">Tanacetum coccineum</name>
    <dbReference type="NCBI Taxonomy" id="301880"/>
    <lineage>
        <taxon>Eukaryota</taxon>
        <taxon>Viridiplantae</taxon>
        <taxon>Streptophyta</taxon>
        <taxon>Embryophyta</taxon>
        <taxon>Tracheophyta</taxon>
        <taxon>Spermatophyta</taxon>
        <taxon>Magnoliopsida</taxon>
        <taxon>eudicotyledons</taxon>
        <taxon>Gunneridae</taxon>
        <taxon>Pentapetalae</taxon>
        <taxon>asterids</taxon>
        <taxon>campanulids</taxon>
        <taxon>Asterales</taxon>
        <taxon>Asteraceae</taxon>
        <taxon>Asteroideae</taxon>
        <taxon>Anthemideae</taxon>
        <taxon>Anthemidinae</taxon>
        <taxon>Tanacetum</taxon>
    </lineage>
</organism>
<sequence>MGRDTVQLETAVSTITQEYLLEFTSGYGISEDLHPELPDRGDRIVDFPKERSAYTFVIIVDERVFPTTVAWRTSAPKDSMPLDGTYFVEDVAILNARWTPIQKQPKTMLCLVGLSWRYFLGDDTFPIFLHDDVREIDLFNLISALNPAMIKTGTRPRTAHEVPLLTVIASRQIDMEEPAATSESSKAPSTIESSPLDFSNENPSEQINEGDGAEDQGPKTMASVVPPAEPLLTTGAVPNIVEEEETAADAPLVSKRRRQRANEESNVNAPRKVLRKDFDVSHPTQSTVGGKSLASIRLGRAPLFPYLPYRRLRSVQ</sequence>
<feature type="region of interest" description="Disordered" evidence="1">
    <location>
        <begin position="176"/>
        <end position="231"/>
    </location>
</feature>
<evidence type="ECO:0000313" key="3">
    <source>
        <dbReference type="Proteomes" id="UP001151760"/>
    </source>
</evidence>
<reference evidence="2" key="2">
    <citation type="submission" date="2022-01" db="EMBL/GenBank/DDBJ databases">
        <authorList>
            <person name="Yamashiro T."/>
            <person name="Shiraishi A."/>
            <person name="Satake H."/>
            <person name="Nakayama K."/>
        </authorList>
    </citation>
    <scope>NUCLEOTIDE SEQUENCE</scope>
</reference>
<dbReference type="Proteomes" id="UP001151760">
    <property type="component" value="Unassembled WGS sequence"/>
</dbReference>
<feature type="compositionally biased region" description="Polar residues" evidence="1">
    <location>
        <begin position="181"/>
        <end position="207"/>
    </location>
</feature>
<comment type="caution">
    <text evidence="2">The sequence shown here is derived from an EMBL/GenBank/DDBJ whole genome shotgun (WGS) entry which is preliminary data.</text>
</comment>
<dbReference type="EMBL" id="BQNB010018293">
    <property type="protein sequence ID" value="GJT72810.1"/>
    <property type="molecule type" value="Genomic_DNA"/>
</dbReference>
<accession>A0ABQ5GCC6</accession>
<keyword evidence="3" id="KW-1185">Reference proteome</keyword>
<reference evidence="2" key="1">
    <citation type="journal article" date="2022" name="Int. J. Mol. Sci.">
        <title>Draft Genome of Tanacetum Coccineum: Genomic Comparison of Closely Related Tanacetum-Family Plants.</title>
        <authorList>
            <person name="Yamashiro T."/>
            <person name="Shiraishi A."/>
            <person name="Nakayama K."/>
            <person name="Satake H."/>
        </authorList>
    </citation>
    <scope>NUCLEOTIDE SEQUENCE</scope>
</reference>
<evidence type="ECO:0000313" key="2">
    <source>
        <dbReference type="EMBL" id="GJT72810.1"/>
    </source>
</evidence>
<feature type="region of interest" description="Disordered" evidence="1">
    <location>
        <begin position="243"/>
        <end position="291"/>
    </location>
</feature>
<gene>
    <name evidence="2" type="ORF">Tco_1032096</name>
</gene>
<proteinExistence type="predicted"/>
<protein>
    <submittedName>
        <fullName evidence="2">Uncharacterized protein</fullName>
    </submittedName>
</protein>